<keyword evidence="5 7" id="KW-1133">Transmembrane helix</keyword>
<feature type="transmembrane region" description="Helical" evidence="7">
    <location>
        <begin position="73"/>
        <end position="95"/>
    </location>
</feature>
<proteinExistence type="inferred from homology"/>
<evidence type="ECO:0000256" key="3">
    <source>
        <dbReference type="ARBA" id="ARBA00022475"/>
    </source>
</evidence>
<dbReference type="InterPro" id="IPR032816">
    <property type="entry name" value="VTT_dom"/>
</dbReference>
<organism evidence="9">
    <name type="scientific">uncultured Nocardioides sp</name>
    <dbReference type="NCBI Taxonomy" id="198441"/>
    <lineage>
        <taxon>Bacteria</taxon>
        <taxon>Bacillati</taxon>
        <taxon>Actinomycetota</taxon>
        <taxon>Actinomycetes</taxon>
        <taxon>Propionibacteriales</taxon>
        <taxon>Nocardioidaceae</taxon>
        <taxon>Nocardioides</taxon>
        <taxon>environmental samples</taxon>
    </lineage>
</organism>
<name>A0A6J4NLB5_9ACTN</name>
<comment type="similarity">
    <text evidence="2 7">Belongs to the TVP38/TMEM64 family.</text>
</comment>
<feature type="transmembrane region" description="Helical" evidence="7">
    <location>
        <begin position="183"/>
        <end position="203"/>
    </location>
</feature>
<comment type="subcellular location">
    <subcellularLocation>
        <location evidence="1 7">Cell membrane</location>
        <topology evidence="1 7">Multi-pass membrane protein</topology>
    </subcellularLocation>
</comment>
<feature type="transmembrane region" description="Helical" evidence="7">
    <location>
        <begin position="157"/>
        <end position="177"/>
    </location>
</feature>
<dbReference type="AlphaFoldDB" id="A0A6J4NLB5"/>
<dbReference type="PANTHER" id="PTHR12677:SF59">
    <property type="entry name" value="GOLGI APPARATUS MEMBRANE PROTEIN TVP38-RELATED"/>
    <property type="match status" value="1"/>
</dbReference>
<evidence type="ECO:0000256" key="7">
    <source>
        <dbReference type="RuleBase" id="RU366058"/>
    </source>
</evidence>
<keyword evidence="6 7" id="KW-0472">Membrane</keyword>
<dbReference type="Pfam" id="PF09335">
    <property type="entry name" value="VTT_dom"/>
    <property type="match status" value="1"/>
</dbReference>
<feature type="transmembrane region" description="Helical" evidence="7">
    <location>
        <begin position="126"/>
        <end position="145"/>
    </location>
</feature>
<reference evidence="9" key="1">
    <citation type="submission" date="2020-02" db="EMBL/GenBank/DDBJ databases">
        <authorList>
            <person name="Meier V. D."/>
        </authorList>
    </citation>
    <scope>NUCLEOTIDE SEQUENCE</scope>
    <source>
        <strain evidence="9">AVDCRST_MAG60</strain>
    </source>
</reference>
<evidence type="ECO:0000256" key="6">
    <source>
        <dbReference type="ARBA" id="ARBA00023136"/>
    </source>
</evidence>
<evidence type="ECO:0000256" key="2">
    <source>
        <dbReference type="ARBA" id="ARBA00008640"/>
    </source>
</evidence>
<protein>
    <recommendedName>
        <fullName evidence="7">TVP38/TMEM64 family membrane protein</fullName>
    </recommendedName>
</protein>
<accession>A0A6J4NLB5</accession>
<feature type="domain" description="VTT" evidence="8">
    <location>
        <begin position="62"/>
        <end position="177"/>
    </location>
</feature>
<evidence type="ECO:0000256" key="4">
    <source>
        <dbReference type="ARBA" id="ARBA00022692"/>
    </source>
</evidence>
<keyword evidence="4 7" id="KW-0812">Transmembrane</keyword>
<evidence type="ECO:0000259" key="8">
    <source>
        <dbReference type="Pfam" id="PF09335"/>
    </source>
</evidence>
<sequence length="226" mass="22796">MTRRAAVRAVVLVVLVVTSFVAGRVLGLPDVASLRASVRSAGAAGGLVFVGGYAVLALLPAPKAVLTVLGGALFGWWLGTVLSLIGALVGAVVAFELGRLLGREAVERLLGGRVATVDSLLRDHGLGAVVAVRLVPLVPFTAINYASGLSGVRRRDYLVGSALGMVPGSAAYAAIGAWGAEPWGVFAAAAALVVLVLSGGFLGRRLLSGHEPLGAGATSDIGERRA</sequence>
<evidence type="ECO:0000256" key="1">
    <source>
        <dbReference type="ARBA" id="ARBA00004651"/>
    </source>
</evidence>
<keyword evidence="3 7" id="KW-1003">Cell membrane</keyword>
<dbReference type="GO" id="GO:0005886">
    <property type="term" value="C:plasma membrane"/>
    <property type="evidence" value="ECO:0007669"/>
    <property type="project" value="UniProtKB-SubCell"/>
</dbReference>
<evidence type="ECO:0000313" key="9">
    <source>
        <dbReference type="EMBL" id="CAA9391642.1"/>
    </source>
</evidence>
<dbReference type="PANTHER" id="PTHR12677">
    <property type="entry name" value="GOLGI APPARATUS MEMBRANE PROTEIN TVP38-RELATED"/>
    <property type="match status" value="1"/>
</dbReference>
<dbReference type="EMBL" id="CADCUN010000171">
    <property type="protein sequence ID" value="CAA9391642.1"/>
    <property type="molecule type" value="Genomic_DNA"/>
</dbReference>
<dbReference type="InterPro" id="IPR015414">
    <property type="entry name" value="TMEM64"/>
</dbReference>
<evidence type="ECO:0000256" key="5">
    <source>
        <dbReference type="ARBA" id="ARBA00022989"/>
    </source>
</evidence>
<feature type="transmembrane region" description="Helical" evidence="7">
    <location>
        <begin position="43"/>
        <end position="61"/>
    </location>
</feature>
<gene>
    <name evidence="9" type="ORF">AVDCRST_MAG60-1576</name>
</gene>